<feature type="domain" description="EamA" evidence="7">
    <location>
        <begin position="16"/>
        <end position="138"/>
    </location>
</feature>
<protein>
    <submittedName>
        <fullName evidence="8">DMT family transporter</fullName>
    </submittedName>
</protein>
<evidence type="ECO:0000313" key="9">
    <source>
        <dbReference type="Proteomes" id="UP000541185"/>
    </source>
</evidence>
<dbReference type="Pfam" id="PF00892">
    <property type="entry name" value="EamA"/>
    <property type="match status" value="2"/>
</dbReference>
<keyword evidence="3 6" id="KW-0812">Transmembrane</keyword>
<comment type="caution">
    <text evidence="8">The sequence shown here is derived from an EMBL/GenBank/DDBJ whole genome shotgun (WGS) entry which is preliminary data.</text>
</comment>
<dbReference type="InterPro" id="IPR037185">
    <property type="entry name" value="EmrE-like"/>
</dbReference>
<evidence type="ECO:0000256" key="4">
    <source>
        <dbReference type="ARBA" id="ARBA00022989"/>
    </source>
</evidence>
<gene>
    <name evidence="8" type="ORF">HHL11_22180</name>
</gene>
<feature type="transmembrane region" description="Helical" evidence="6">
    <location>
        <begin position="179"/>
        <end position="198"/>
    </location>
</feature>
<evidence type="ECO:0000256" key="1">
    <source>
        <dbReference type="ARBA" id="ARBA00004141"/>
    </source>
</evidence>
<comment type="subcellular location">
    <subcellularLocation>
        <location evidence="1">Membrane</location>
        <topology evidence="1">Multi-pass membrane protein</topology>
    </subcellularLocation>
</comment>
<feature type="domain" description="EamA" evidence="7">
    <location>
        <begin position="151"/>
        <end position="280"/>
    </location>
</feature>
<feature type="transmembrane region" description="Helical" evidence="6">
    <location>
        <begin position="149"/>
        <end position="167"/>
    </location>
</feature>
<evidence type="ECO:0000256" key="3">
    <source>
        <dbReference type="ARBA" id="ARBA00022692"/>
    </source>
</evidence>
<feature type="transmembrane region" description="Helical" evidence="6">
    <location>
        <begin position="204"/>
        <end position="228"/>
    </location>
</feature>
<dbReference type="GO" id="GO:0016020">
    <property type="term" value="C:membrane"/>
    <property type="evidence" value="ECO:0007669"/>
    <property type="project" value="UniProtKB-SubCell"/>
</dbReference>
<proteinExistence type="inferred from homology"/>
<evidence type="ECO:0000259" key="7">
    <source>
        <dbReference type="Pfam" id="PF00892"/>
    </source>
</evidence>
<name>A0A848HAI6_9BURK</name>
<keyword evidence="4 6" id="KW-1133">Transmembrane helix</keyword>
<evidence type="ECO:0000313" key="8">
    <source>
        <dbReference type="EMBL" id="NML46470.1"/>
    </source>
</evidence>
<dbReference type="PANTHER" id="PTHR32322:SF2">
    <property type="entry name" value="EAMA DOMAIN-CONTAINING PROTEIN"/>
    <property type="match status" value="1"/>
</dbReference>
<dbReference type="PANTHER" id="PTHR32322">
    <property type="entry name" value="INNER MEMBRANE TRANSPORTER"/>
    <property type="match status" value="1"/>
</dbReference>
<dbReference type="RefSeq" id="WP_169420733.1">
    <property type="nucleotide sequence ID" value="NZ_JABBFX010000002.1"/>
</dbReference>
<feature type="transmembrane region" description="Helical" evidence="6">
    <location>
        <begin position="38"/>
        <end position="60"/>
    </location>
</feature>
<dbReference type="EMBL" id="JABBFX010000002">
    <property type="protein sequence ID" value="NML46470.1"/>
    <property type="molecule type" value="Genomic_DNA"/>
</dbReference>
<sequence length="298" mass="31000">MSFRSSVAAASGPTSLFVLLWSSGALFAKWGLAYASAFTFLSLRFALALAVLSVIALRRGRWLPLPGTRKQVALTGLVLVGCYSVFYLLALAHGMTPGVLATVMGVQPLLTLALTERPLSLRRIAGLLLALAGLALVVFDSLLAARLGLAGVLAALAALAAMTWGTLLQKRLQQAPLDVLPLQYAVALALCLLALPFAEVRVQWSAGLALSVGWLALVISVAATLLLYRLIQAGNLVNVTSLFYLVPGGTALLDWAVLGNAMAPAAIAGLGAIVGGLLVAMIINATASPSRCRRCSRS</sequence>
<dbReference type="InterPro" id="IPR050638">
    <property type="entry name" value="AA-Vitamin_Transporters"/>
</dbReference>
<evidence type="ECO:0000256" key="2">
    <source>
        <dbReference type="ARBA" id="ARBA00007362"/>
    </source>
</evidence>
<feature type="transmembrane region" description="Helical" evidence="6">
    <location>
        <begin position="72"/>
        <end position="92"/>
    </location>
</feature>
<keyword evidence="9" id="KW-1185">Reference proteome</keyword>
<comment type="similarity">
    <text evidence="2">Belongs to the EamA transporter family.</text>
</comment>
<evidence type="ECO:0000256" key="6">
    <source>
        <dbReference type="SAM" id="Phobius"/>
    </source>
</evidence>
<accession>A0A848HAI6</accession>
<dbReference type="SUPFAM" id="SSF103481">
    <property type="entry name" value="Multidrug resistance efflux transporter EmrE"/>
    <property type="match status" value="2"/>
</dbReference>
<feature type="transmembrane region" description="Helical" evidence="6">
    <location>
        <begin position="265"/>
        <end position="287"/>
    </location>
</feature>
<reference evidence="8 9" key="1">
    <citation type="submission" date="2020-04" db="EMBL/GenBank/DDBJ databases">
        <title>Ramlibacter sp. G-1-2-2 isolated from soil.</title>
        <authorList>
            <person name="Dahal R.H."/>
        </authorList>
    </citation>
    <scope>NUCLEOTIDE SEQUENCE [LARGE SCALE GENOMIC DNA]</scope>
    <source>
        <strain evidence="8 9">G-1-2-2</strain>
    </source>
</reference>
<feature type="transmembrane region" description="Helical" evidence="6">
    <location>
        <begin position="235"/>
        <end position="253"/>
    </location>
</feature>
<keyword evidence="5 6" id="KW-0472">Membrane</keyword>
<dbReference type="InterPro" id="IPR000620">
    <property type="entry name" value="EamA_dom"/>
</dbReference>
<feature type="transmembrane region" description="Helical" evidence="6">
    <location>
        <begin position="124"/>
        <end position="143"/>
    </location>
</feature>
<evidence type="ECO:0000256" key="5">
    <source>
        <dbReference type="ARBA" id="ARBA00023136"/>
    </source>
</evidence>
<organism evidence="8 9">
    <name type="scientific">Ramlibacter agri</name>
    <dbReference type="NCBI Taxonomy" id="2728837"/>
    <lineage>
        <taxon>Bacteria</taxon>
        <taxon>Pseudomonadati</taxon>
        <taxon>Pseudomonadota</taxon>
        <taxon>Betaproteobacteria</taxon>
        <taxon>Burkholderiales</taxon>
        <taxon>Comamonadaceae</taxon>
        <taxon>Ramlibacter</taxon>
    </lineage>
</organism>
<dbReference type="AlphaFoldDB" id="A0A848HAI6"/>
<dbReference type="Proteomes" id="UP000541185">
    <property type="component" value="Unassembled WGS sequence"/>
</dbReference>